<dbReference type="CDD" id="cd00082">
    <property type="entry name" value="HisKA"/>
    <property type="match status" value="1"/>
</dbReference>
<dbReference type="Gene3D" id="3.30.565.10">
    <property type="entry name" value="Histidine kinase-like ATPase, C-terminal domain"/>
    <property type="match status" value="1"/>
</dbReference>
<dbReference type="InterPro" id="IPR004358">
    <property type="entry name" value="Sig_transdc_His_kin-like_C"/>
</dbReference>
<proteinExistence type="predicted"/>
<comment type="catalytic activity">
    <reaction evidence="1">
        <text>ATP + protein L-histidine = ADP + protein N-phospho-L-histidine.</text>
        <dbReference type="EC" id="2.7.13.3"/>
    </reaction>
</comment>
<dbReference type="EMBL" id="BOOB01000010">
    <property type="protein sequence ID" value="GIH31401.1"/>
    <property type="molecule type" value="Genomic_DNA"/>
</dbReference>
<dbReference type="InterPro" id="IPR003594">
    <property type="entry name" value="HATPase_dom"/>
</dbReference>
<evidence type="ECO:0000256" key="7">
    <source>
        <dbReference type="ARBA" id="ARBA00022777"/>
    </source>
</evidence>
<comment type="caution">
    <text evidence="14">The sequence shown here is derived from an EMBL/GenBank/DDBJ whole genome shotgun (WGS) entry which is preliminary data.</text>
</comment>
<evidence type="ECO:0000256" key="2">
    <source>
        <dbReference type="ARBA" id="ARBA00004236"/>
    </source>
</evidence>
<dbReference type="SMART" id="SM00387">
    <property type="entry name" value="HATPase_c"/>
    <property type="match status" value="1"/>
</dbReference>
<keyword evidence="9" id="KW-0902">Two-component regulatory system</keyword>
<dbReference type="PRINTS" id="PR00344">
    <property type="entry name" value="BCTRLSENSOR"/>
</dbReference>
<evidence type="ECO:0000256" key="1">
    <source>
        <dbReference type="ARBA" id="ARBA00000085"/>
    </source>
</evidence>
<dbReference type="GO" id="GO:0016301">
    <property type="term" value="F:kinase activity"/>
    <property type="evidence" value="ECO:0007669"/>
    <property type="project" value="UniProtKB-KW"/>
</dbReference>
<evidence type="ECO:0000256" key="12">
    <source>
        <dbReference type="SAM" id="Phobius"/>
    </source>
</evidence>
<dbReference type="InterPro" id="IPR036890">
    <property type="entry name" value="HATPase_C_sf"/>
</dbReference>
<dbReference type="PANTHER" id="PTHR42878">
    <property type="entry name" value="TWO-COMPONENT HISTIDINE KINASE"/>
    <property type="match status" value="1"/>
</dbReference>
<dbReference type="InterPro" id="IPR050351">
    <property type="entry name" value="BphY/WalK/GraS-like"/>
</dbReference>
<dbReference type="EC" id="2.7.13.3" evidence="3"/>
<keyword evidence="12" id="KW-0812">Transmembrane</keyword>
<dbReference type="RefSeq" id="WP_204284726.1">
    <property type="nucleotide sequence ID" value="NZ_BAABEJ010000006.1"/>
</dbReference>
<feature type="region of interest" description="Disordered" evidence="11">
    <location>
        <begin position="405"/>
        <end position="433"/>
    </location>
</feature>
<feature type="domain" description="Histidine kinase" evidence="13">
    <location>
        <begin position="190"/>
        <end position="402"/>
    </location>
</feature>
<accession>A0ABQ4F996</accession>
<keyword evidence="7 14" id="KW-0418">Kinase</keyword>
<protein>
    <recommendedName>
        <fullName evidence="10">Sensor-like histidine kinase SenX3</fullName>
        <ecNumber evidence="3">2.7.13.3</ecNumber>
    </recommendedName>
</protein>
<dbReference type="Pfam" id="PF00512">
    <property type="entry name" value="HisKA"/>
    <property type="match status" value="1"/>
</dbReference>
<keyword evidence="12" id="KW-0472">Membrane</keyword>
<keyword evidence="15" id="KW-1185">Reference proteome</keyword>
<feature type="transmembrane region" description="Helical" evidence="12">
    <location>
        <begin position="21"/>
        <end position="45"/>
    </location>
</feature>
<dbReference type="InterPro" id="IPR003661">
    <property type="entry name" value="HisK_dim/P_dom"/>
</dbReference>
<keyword evidence="4" id="KW-0597">Phosphoprotein</keyword>
<keyword evidence="6" id="KW-0547">Nucleotide-binding</keyword>
<evidence type="ECO:0000313" key="14">
    <source>
        <dbReference type="EMBL" id="GIH31401.1"/>
    </source>
</evidence>
<sequence length="433" mass="45890">MTPRRPFDPERRLLIRARRRITLQVAGVFCLVTAVMGAVVFWAVAHGQDVGARRDLAVAAQVAPISQPPPCVWLFELHGGTMRSSPGAPSILPIRATLDAVAADGRTRTGLVHLAGRDLLVHTQLRGDVPVQAVQDLRYQTAERQRLLRVLGAAEIAALLAALLIGQVLARRAIAPLGEALDRQRRFTADVSHELRSPLARLHVRAQLAARRLGREPDPVLVAGDLDRLVTGIGQLGEVIEDLLLSSQLRQHRPSGPVDLAALAEESAGAEAARAGQRGVTIDVRRGPGDHVVRGAQSALRRVISALLDNALRHTSAGGHIWVTICSGPDVVQLSVRDDGVGLDPREGERLFARHAGAPHSGGLGIGLALVSEVVDAHGGTVHVDGRPGAGAVFTISLPRTAAEPVPSEPRLLLPQQVRSGTSLPARDGTAGR</sequence>
<organism evidence="14 15">
    <name type="scientific">Microbispora amethystogenes</name>
    <dbReference type="NCBI Taxonomy" id="1427754"/>
    <lineage>
        <taxon>Bacteria</taxon>
        <taxon>Bacillati</taxon>
        <taxon>Actinomycetota</taxon>
        <taxon>Actinomycetes</taxon>
        <taxon>Streptosporangiales</taxon>
        <taxon>Streptosporangiaceae</taxon>
        <taxon>Microbispora</taxon>
    </lineage>
</organism>
<evidence type="ECO:0000256" key="11">
    <source>
        <dbReference type="SAM" id="MobiDB-lite"/>
    </source>
</evidence>
<dbReference type="PANTHER" id="PTHR42878:SF7">
    <property type="entry name" value="SENSOR HISTIDINE KINASE GLRK"/>
    <property type="match status" value="1"/>
</dbReference>
<dbReference type="SMART" id="SM00388">
    <property type="entry name" value="HisKA"/>
    <property type="match status" value="1"/>
</dbReference>
<evidence type="ECO:0000313" key="15">
    <source>
        <dbReference type="Proteomes" id="UP000651728"/>
    </source>
</evidence>
<dbReference type="InterPro" id="IPR005467">
    <property type="entry name" value="His_kinase_dom"/>
</dbReference>
<keyword evidence="12" id="KW-1133">Transmembrane helix</keyword>
<dbReference type="InterPro" id="IPR036097">
    <property type="entry name" value="HisK_dim/P_sf"/>
</dbReference>
<comment type="subcellular location">
    <subcellularLocation>
        <location evidence="2">Cell membrane</location>
    </subcellularLocation>
</comment>
<keyword evidence="5" id="KW-0808">Transferase</keyword>
<evidence type="ECO:0000259" key="13">
    <source>
        <dbReference type="PROSITE" id="PS50109"/>
    </source>
</evidence>
<evidence type="ECO:0000256" key="3">
    <source>
        <dbReference type="ARBA" id="ARBA00012438"/>
    </source>
</evidence>
<dbReference type="Gene3D" id="1.10.287.130">
    <property type="match status" value="1"/>
</dbReference>
<dbReference type="Pfam" id="PF02518">
    <property type="entry name" value="HATPase_c"/>
    <property type="match status" value="1"/>
</dbReference>
<dbReference type="SUPFAM" id="SSF47384">
    <property type="entry name" value="Homodimeric domain of signal transducing histidine kinase"/>
    <property type="match status" value="1"/>
</dbReference>
<dbReference type="PROSITE" id="PS50109">
    <property type="entry name" value="HIS_KIN"/>
    <property type="match status" value="1"/>
</dbReference>
<dbReference type="SUPFAM" id="SSF55874">
    <property type="entry name" value="ATPase domain of HSP90 chaperone/DNA topoisomerase II/histidine kinase"/>
    <property type="match status" value="1"/>
</dbReference>
<dbReference type="Proteomes" id="UP000651728">
    <property type="component" value="Unassembled WGS sequence"/>
</dbReference>
<evidence type="ECO:0000256" key="4">
    <source>
        <dbReference type="ARBA" id="ARBA00022553"/>
    </source>
</evidence>
<gene>
    <name evidence="14" type="ORF">Mam01_15650</name>
</gene>
<evidence type="ECO:0000256" key="5">
    <source>
        <dbReference type="ARBA" id="ARBA00022679"/>
    </source>
</evidence>
<dbReference type="CDD" id="cd00075">
    <property type="entry name" value="HATPase"/>
    <property type="match status" value="1"/>
</dbReference>
<reference evidence="14 15" key="1">
    <citation type="submission" date="2021-01" db="EMBL/GenBank/DDBJ databases">
        <title>Whole genome shotgun sequence of Microbispora amethystogenes NBRC 101907.</title>
        <authorList>
            <person name="Komaki H."/>
            <person name="Tamura T."/>
        </authorList>
    </citation>
    <scope>NUCLEOTIDE SEQUENCE [LARGE SCALE GENOMIC DNA]</scope>
    <source>
        <strain evidence="14 15">NBRC 101907</strain>
    </source>
</reference>
<evidence type="ECO:0000256" key="9">
    <source>
        <dbReference type="ARBA" id="ARBA00023012"/>
    </source>
</evidence>
<evidence type="ECO:0000256" key="10">
    <source>
        <dbReference type="ARBA" id="ARBA00039401"/>
    </source>
</evidence>
<keyword evidence="8" id="KW-0067">ATP-binding</keyword>
<name>A0ABQ4F996_9ACTN</name>
<evidence type="ECO:0000256" key="8">
    <source>
        <dbReference type="ARBA" id="ARBA00022840"/>
    </source>
</evidence>
<evidence type="ECO:0000256" key="6">
    <source>
        <dbReference type="ARBA" id="ARBA00022741"/>
    </source>
</evidence>